<proteinExistence type="predicted"/>
<evidence type="ECO:0000313" key="1">
    <source>
        <dbReference type="EMBL" id="VAW37867.1"/>
    </source>
</evidence>
<name>A0A3B0VHS0_9ZZZZ</name>
<gene>
    <name evidence="1" type="ORF">MNBD_DELTA03-1211</name>
</gene>
<dbReference type="SUPFAM" id="SSF56112">
    <property type="entry name" value="Protein kinase-like (PK-like)"/>
    <property type="match status" value="1"/>
</dbReference>
<dbReference type="PANTHER" id="PTHR43883">
    <property type="entry name" value="SLR0207 PROTEIN"/>
    <property type="match status" value="1"/>
</dbReference>
<organism evidence="1">
    <name type="scientific">hydrothermal vent metagenome</name>
    <dbReference type="NCBI Taxonomy" id="652676"/>
    <lineage>
        <taxon>unclassified sequences</taxon>
        <taxon>metagenomes</taxon>
        <taxon>ecological metagenomes</taxon>
    </lineage>
</organism>
<dbReference type="PANTHER" id="PTHR43883:SF1">
    <property type="entry name" value="GLUCONOKINASE"/>
    <property type="match status" value="1"/>
</dbReference>
<dbReference type="EMBL" id="UOEX01000225">
    <property type="protein sequence ID" value="VAW37867.1"/>
    <property type="molecule type" value="Genomic_DNA"/>
</dbReference>
<dbReference type="AlphaFoldDB" id="A0A3B0VHS0"/>
<protein>
    <recommendedName>
        <fullName evidence="2">Aminoglycoside phosphotransferase domain-containing protein</fullName>
    </recommendedName>
</protein>
<dbReference type="InterPro" id="IPR052732">
    <property type="entry name" value="Cell-binding_unc_protein"/>
</dbReference>
<evidence type="ECO:0008006" key="2">
    <source>
        <dbReference type="Google" id="ProtNLM"/>
    </source>
</evidence>
<accession>A0A3B0VHS0</accession>
<dbReference type="InterPro" id="IPR011009">
    <property type="entry name" value="Kinase-like_dom_sf"/>
</dbReference>
<reference evidence="1" key="1">
    <citation type="submission" date="2018-06" db="EMBL/GenBank/DDBJ databases">
        <authorList>
            <person name="Zhirakovskaya E."/>
        </authorList>
    </citation>
    <scope>NUCLEOTIDE SEQUENCE</scope>
</reference>
<sequence length="338" mass="38547">MPENKLPSFITGLLQPAGYPHAAADIQLVQTHISYVLLAGDFVYKIKKPVDFGFLDFTTLDKRRHFCAEELRLNRRLCPDLYLQTMTINEENGLFNLKGQGRVVEHCLQMRRMPEDKMMSRIIEAGALSKSMLDNIVELLSDFYQRAEGGEKINKFGSAQAVAVNVLENFEQTASFIGCPSLSQSQFDTITAYTRNFLACQDKFQKRVAAGKIRDCHGDLYSANICLADKTYIYDCIEFNERFRYCDVASDVAFLCMDLDFHGLNSLADYFIQAFIDKSHDPELREMLNFYKCYRAYVRGKIGLFTAHAPEVDAATRDKSFQQAGKYFQLAERYAQAG</sequence>